<accession>A0A6G8IC52</accession>
<dbReference type="Pfam" id="PF08534">
    <property type="entry name" value="Redoxin"/>
    <property type="match status" value="1"/>
</dbReference>
<keyword evidence="8" id="KW-1185">Reference proteome</keyword>
<evidence type="ECO:0000313" key="7">
    <source>
        <dbReference type="EMBL" id="QIM50635.1"/>
    </source>
</evidence>
<dbReference type="SUPFAM" id="SSF52833">
    <property type="entry name" value="Thioredoxin-like"/>
    <property type="match status" value="1"/>
</dbReference>
<comment type="similarity">
    <text evidence="2">Belongs to the thioredoxin family. DsbE subfamily.</text>
</comment>
<dbReference type="GO" id="GO:0017004">
    <property type="term" value="P:cytochrome complex assembly"/>
    <property type="evidence" value="ECO:0007669"/>
    <property type="project" value="UniProtKB-KW"/>
</dbReference>
<evidence type="ECO:0000256" key="5">
    <source>
        <dbReference type="ARBA" id="ARBA00023284"/>
    </source>
</evidence>
<evidence type="ECO:0000259" key="6">
    <source>
        <dbReference type="PROSITE" id="PS51352"/>
    </source>
</evidence>
<dbReference type="Proteomes" id="UP000503162">
    <property type="component" value="Chromosome"/>
</dbReference>
<evidence type="ECO:0000256" key="1">
    <source>
        <dbReference type="ARBA" id="ARBA00004196"/>
    </source>
</evidence>
<sequence>MKRAWWPLAGFVLLLALLGAGLGLKPREVPSPLIGRPVPAFALATLEDPARTLGPGDLPRQPHLINVWASWCVACQSEHPLLVAFARDTGVPVVGLNHKDEPQAARRWLQRHGNPYRMSLLDPQGGFGIDLGVYGVPETYVVDARGVIVHKHVGMLTPEVLRDTIAPLLVHPDG</sequence>
<dbReference type="InterPro" id="IPR013766">
    <property type="entry name" value="Thioredoxin_domain"/>
</dbReference>
<dbReference type="KEGG" id="hcz:G9Q37_00055"/>
<dbReference type="PANTHER" id="PTHR42852">
    <property type="entry name" value="THIOL:DISULFIDE INTERCHANGE PROTEIN DSBE"/>
    <property type="match status" value="1"/>
</dbReference>
<dbReference type="InterPro" id="IPR013740">
    <property type="entry name" value="Redoxin"/>
</dbReference>
<dbReference type="EMBL" id="CP049989">
    <property type="protein sequence ID" value="QIM50635.1"/>
    <property type="molecule type" value="Genomic_DNA"/>
</dbReference>
<feature type="domain" description="Thioredoxin" evidence="6">
    <location>
        <begin position="32"/>
        <end position="170"/>
    </location>
</feature>
<name>A0A6G8IC52_9BURK</name>
<dbReference type="InterPro" id="IPR036249">
    <property type="entry name" value="Thioredoxin-like_sf"/>
</dbReference>
<dbReference type="CDD" id="cd03010">
    <property type="entry name" value="TlpA_like_DsbE"/>
    <property type="match status" value="1"/>
</dbReference>
<dbReference type="GO" id="GO:0015036">
    <property type="term" value="F:disulfide oxidoreductase activity"/>
    <property type="evidence" value="ECO:0007669"/>
    <property type="project" value="InterPro"/>
</dbReference>
<evidence type="ECO:0000256" key="3">
    <source>
        <dbReference type="ARBA" id="ARBA00022748"/>
    </source>
</evidence>
<dbReference type="RefSeq" id="WP_166222767.1">
    <property type="nucleotide sequence ID" value="NZ_CP049989.1"/>
</dbReference>
<dbReference type="InterPro" id="IPR050553">
    <property type="entry name" value="Thioredoxin_ResA/DsbE_sf"/>
</dbReference>
<dbReference type="PROSITE" id="PS51352">
    <property type="entry name" value="THIOREDOXIN_2"/>
    <property type="match status" value="1"/>
</dbReference>
<comment type="subcellular location">
    <subcellularLocation>
        <location evidence="1">Cell envelope</location>
    </subcellularLocation>
</comment>
<reference evidence="7 8" key="1">
    <citation type="submission" date="2020-03" db="EMBL/GenBank/DDBJ databases">
        <title>Hydrogenophaga sp. nov. isolated from cyanobacterial mat.</title>
        <authorList>
            <person name="Thorat V."/>
            <person name="Kirdat K."/>
            <person name="Tiwarekar B."/>
            <person name="Costa E.D."/>
            <person name="Yadav A."/>
        </authorList>
    </citation>
    <scope>NUCLEOTIDE SEQUENCE [LARGE SCALE GENOMIC DNA]</scope>
    <source>
        <strain evidence="7 8">BA0156</strain>
    </source>
</reference>
<dbReference type="AlphaFoldDB" id="A0A6G8IC52"/>
<dbReference type="NCBIfam" id="TIGR00385">
    <property type="entry name" value="dsbE"/>
    <property type="match status" value="1"/>
</dbReference>
<keyword evidence="5" id="KW-0676">Redox-active center</keyword>
<organism evidence="7 8">
    <name type="scientific">Hydrogenophaga crocea</name>
    <dbReference type="NCBI Taxonomy" id="2716225"/>
    <lineage>
        <taxon>Bacteria</taxon>
        <taxon>Pseudomonadati</taxon>
        <taxon>Pseudomonadota</taxon>
        <taxon>Betaproteobacteria</taxon>
        <taxon>Burkholderiales</taxon>
        <taxon>Comamonadaceae</taxon>
        <taxon>Hydrogenophaga</taxon>
    </lineage>
</organism>
<dbReference type="Gene3D" id="3.40.30.10">
    <property type="entry name" value="Glutaredoxin"/>
    <property type="match status" value="1"/>
</dbReference>
<keyword evidence="3" id="KW-0201">Cytochrome c-type biogenesis</keyword>
<evidence type="ECO:0000256" key="2">
    <source>
        <dbReference type="ARBA" id="ARBA00007758"/>
    </source>
</evidence>
<dbReference type="InterPro" id="IPR004799">
    <property type="entry name" value="Periplasmic_diS_OxRdtase_DsbE"/>
</dbReference>
<gene>
    <name evidence="7" type="ORF">G9Q37_00055</name>
</gene>
<dbReference type="InterPro" id="IPR017937">
    <property type="entry name" value="Thioredoxin_CS"/>
</dbReference>
<protein>
    <submittedName>
        <fullName evidence="7">DsbE family thiol:disulfide interchange protein</fullName>
    </submittedName>
</protein>
<dbReference type="PROSITE" id="PS00194">
    <property type="entry name" value="THIOREDOXIN_1"/>
    <property type="match status" value="1"/>
</dbReference>
<evidence type="ECO:0000313" key="8">
    <source>
        <dbReference type="Proteomes" id="UP000503162"/>
    </source>
</evidence>
<proteinExistence type="inferred from homology"/>
<dbReference type="GO" id="GO:0030288">
    <property type="term" value="C:outer membrane-bounded periplasmic space"/>
    <property type="evidence" value="ECO:0007669"/>
    <property type="project" value="InterPro"/>
</dbReference>
<keyword evidence="4" id="KW-1015">Disulfide bond</keyword>
<evidence type="ECO:0000256" key="4">
    <source>
        <dbReference type="ARBA" id="ARBA00023157"/>
    </source>
</evidence>
<dbReference type="PANTHER" id="PTHR42852:SF6">
    <property type="entry name" value="THIOL:DISULFIDE INTERCHANGE PROTEIN DSBE"/>
    <property type="match status" value="1"/>
</dbReference>